<dbReference type="EMBL" id="PKPP01006302">
    <property type="protein sequence ID" value="PWA56967.1"/>
    <property type="molecule type" value="Genomic_DNA"/>
</dbReference>
<evidence type="ECO:0000313" key="3">
    <source>
        <dbReference type="Proteomes" id="UP000245207"/>
    </source>
</evidence>
<dbReference type="STRING" id="35608.A0A2U1M6W0"/>
<comment type="caution">
    <text evidence="2">The sequence shown here is derived from an EMBL/GenBank/DDBJ whole genome shotgun (WGS) entry which is preliminary data.</text>
</comment>
<keyword evidence="1" id="KW-0812">Transmembrane</keyword>
<sequence>MFKVSSCAQFVSFTCILDSIFTILFFCMFSEHGIFSLKVNGDTVFVNNNFKKVNPKNHDTRSWDQQNAMADTAVNGDTVFVNNNFKKFNPKNHDTRSWDQQNAMADTADYIAKMDNADTSFK</sequence>
<gene>
    <name evidence="2" type="ORF">CTI12_AA411700</name>
</gene>
<feature type="transmembrane region" description="Helical" evidence="1">
    <location>
        <begin position="6"/>
        <end position="29"/>
    </location>
</feature>
<keyword evidence="3" id="KW-1185">Reference proteome</keyword>
<keyword evidence="1" id="KW-0472">Membrane</keyword>
<dbReference type="OrthoDB" id="10261212at2759"/>
<evidence type="ECO:0000256" key="1">
    <source>
        <dbReference type="SAM" id="Phobius"/>
    </source>
</evidence>
<keyword evidence="1" id="KW-1133">Transmembrane helix</keyword>
<evidence type="ECO:0000313" key="2">
    <source>
        <dbReference type="EMBL" id="PWA56967.1"/>
    </source>
</evidence>
<proteinExistence type="predicted"/>
<reference evidence="2 3" key="1">
    <citation type="journal article" date="2018" name="Mol. Plant">
        <title>The genome of Artemisia annua provides insight into the evolution of Asteraceae family and artemisinin biosynthesis.</title>
        <authorList>
            <person name="Shen Q."/>
            <person name="Zhang L."/>
            <person name="Liao Z."/>
            <person name="Wang S."/>
            <person name="Yan T."/>
            <person name="Shi P."/>
            <person name="Liu M."/>
            <person name="Fu X."/>
            <person name="Pan Q."/>
            <person name="Wang Y."/>
            <person name="Lv Z."/>
            <person name="Lu X."/>
            <person name="Zhang F."/>
            <person name="Jiang W."/>
            <person name="Ma Y."/>
            <person name="Chen M."/>
            <person name="Hao X."/>
            <person name="Li L."/>
            <person name="Tang Y."/>
            <person name="Lv G."/>
            <person name="Zhou Y."/>
            <person name="Sun X."/>
            <person name="Brodelius P.E."/>
            <person name="Rose J.K.C."/>
            <person name="Tang K."/>
        </authorList>
    </citation>
    <scope>NUCLEOTIDE SEQUENCE [LARGE SCALE GENOMIC DNA]</scope>
    <source>
        <strain evidence="3">cv. Huhao1</strain>
        <tissue evidence="2">Leaf</tissue>
    </source>
</reference>
<accession>A0A2U1M6W0</accession>
<name>A0A2U1M6W0_ARTAN</name>
<dbReference type="AlphaFoldDB" id="A0A2U1M6W0"/>
<protein>
    <submittedName>
        <fullName evidence="2">Uncharacterized protein</fullName>
    </submittedName>
</protein>
<dbReference type="Proteomes" id="UP000245207">
    <property type="component" value="Unassembled WGS sequence"/>
</dbReference>
<organism evidence="2 3">
    <name type="scientific">Artemisia annua</name>
    <name type="common">Sweet wormwood</name>
    <dbReference type="NCBI Taxonomy" id="35608"/>
    <lineage>
        <taxon>Eukaryota</taxon>
        <taxon>Viridiplantae</taxon>
        <taxon>Streptophyta</taxon>
        <taxon>Embryophyta</taxon>
        <taxon>Tracheophyta</taxon>
        <taxon>Spermatophyta</taxon>
        <taxon>Magnoliopsida</taxon>
        <taxon>eudicotyledons</taxon>
        <taxon>Gunneridae</taxon>
        <taxon>Pentapetalae</taxon>
        <taxon>asterids</taxon>
        <taxon>campanulids</taxon>
        <taxon>Asterales</taxon>
        <taxon>Asteraceae</taxon>
        <taxon>Asteroideae</taxon>
        <taxon>Anthemideae</taxon>
        <taxon>Artemisiinae</taxon>
        <taxon>Artemisia</taxon>
    </lineage>
</organism>